<sequence length="517" mass="56062">MGFLITLGLALGGGMLGGLAFPHWNLWFLLFPALMCLFGAVRRCADWRHPSWGRLVIGSVWGVVFFALHLTWLTIPAASPLPWVALSVLQALFIGGFAVLWGAGEARWDQHPRVLWPLRLLWGPVAWVGVEQLRSLVPWGGFPWSKLGFAMVDSPLIAWAPWGGSVAVGAVVVAVSLGAIEFFRRGKGILRRPISGILTVAVVVFPLVVPVSKPEATGQSLRVAIIQGNTPGRAPLTASGEPFEVMNLHVKESLRLHDSLGRHKRVDLVVWGENAADVDPRLNADASWQVDKVATAFGGAPMIFGTLGFKNKEIKNTIVYWQDGRAHGTYSKQHLVPFGEYLPWRHLVRTIAPKFSALVPRDIRPGTGVAHLRIHAGGVDTTVATPICFEIADDGLMQRAVSGASFIIIPTSNMLFGDSDQADQQLAIARFRAIEYGLDLVQASTMDSTARVNAKGEILGKVIPTFHAGSFVTAVPLRHGFTPAAAYGSMISLMALAVFAGMSLFIIINTVKESWNK</sequence>
<dbReference type="Proteomes" id="UP000255284">
    <property type="component" value="Unassembled WGS sequence"/>
</dbReference>
<comment type="caution">
    <text evidence="10">The sequence shown here is derived from an EMBL/GenBank/DDBJ whole genome shotgun (WGS) entry which is preliminary data.</text>
</comment>
<keyword evidence="10" id="KW-0449">Lipoprotein</keyword>
<comment type="function">
    <text evidence="8">Catalyzes the phospholipid dependent N-acylation of the N-terminal cysteine of apolipoprotein, the last step in lipoprotein maturation.</text>
</comment>
<proteinExistence type="inferred from homology"/>
<feature type="transmembrane region" description="Helical" evidence="8">
    <location>
        <begin position="157"/>
        <end position="182"/>
    </location>
</feature>
<evidence type="ECO:0000256" key="5">
    <source>
        <dbReference type="ARBA" id="ARBA00022989"/>
    </source>
</evidence>
<evidence type="ECO:0000256" key="1">
    <source>
        <dbReference type="ARBA" id="ARBA00004651"/>
    </source>
</evidence>
<dbReference type="EMBL" id="UGGQ01000006">
    <property type="protein sequence ID" value="STO17391.1"/>
    <property type="molecule type" value="Genomic_DNA"/>
</dbReference>
<dbReference type="GO" id="GO:0016410">
    <property type="term" value="F:N-acyltransferase activity"/>
    <property type="evidence" value="ECO:0007669"/>
    <property type="project" value="UniProtKB-UniRule"/>
</dbReference>
<dbReference type="Gene3D" id="3.60.110.10">
    <property type="entry name" value="Carbon-nitrogen hydrolase"/>
    <property type="match status" value="1"/>
</dbReference>
<feature type="transmembrane region" description="Helical" evidence="8">
    <location>
        <begin position="116"/>
        <end position="137"/>
    </location>
</feature>
<evidence type="ECO:0000313" key="10">
    <source>
        <dbReference type="EMBL" id="STO17391.1"/>
    </source>
</evidence>
<feature type="transmembrane region" description="Helical" evidence="8">
    <location>
        <begin position="26"/>
        <end position="45"/>
    </location>
</feature>
<dbReference type="Pfam" id="PF20154">
    <property type="entry name" value="LNT_N"/>
    <property type="match status" value="1"/>
</dbReference>
<dbReference type="RefSeq" id="WP_036342265.1">
    <property type="nucleotide sequence ID" value="NZ_CAMPUA010000004.1"/>
</dbReference>
<feature type="transmembrane region" description="Helical" evidence="8">
    <location>
        <begin position="81"/>
        <end position="104"/>
    </location>
</feature>
<accession>A0A8G2M6B5</accession>
<protein>
    <recommendedName>
        <fullName evidence="8">Apolipoprotein N-acyltransferase</fullName>
        <shortName evidence="8">ALP N-acyltransferase</shortName>
        <ecNumber evidence="8">2.3.1.269</ecNumber>
    </recommendedName>
</protein>
<dbReference type="AlphaFoldDB" id="A0A8G2M6B5"/>
<evidence type="ECO:0000313" key="11">
    <source>
        <dbReference type="Proteomes" id="UP000255284"/>
    </source>
</evidence>
<dbReference type="InterPro" id="IPR003010">
    <property type="entry name" value="C-N_Hydrolase"/>
</dbReference>
<comment type="pathway">
    <text evidence="8">Protein modification; lipoprotein biosynthesis (N-acyl transfer).</text>
</comment>
<dbReference type="PANTHER" id="PTHR38686:SF1">
    <property type="entry name" value="APOLIPOPROTEIN N-ACYLTRANSFERASE"/>
    <property type="match status" value="1"/>
</dbReference>
<keyword evidence="2 8" id="KW-1003">Cell membrane</keyword>
<evidence type="ECO:0000256" key="8">
    <source>
        <dbReference type="HAMAP-Rule" id="MF_01148"/>
    </source>
</evidence>
<dbReference type="UniPathway" id="UPA00666"/>
<gene>
    <name evidence="8 10" type="primary">lnt</name>
    <name evidence="10" type="ORF">NCTC11819_01981</name>
</gene>
<dbReference type="InterPro" id="IPR004563">
    <property type="entry name" value="Apolipo_AcylTrfase"/>
</dbReference>
<evidence type="ECO:0000256" key="3">
    <source>
        <dbReference type="ARBA" id="ARBA00022679"/>
    </source>
</evidence>
<evidence type="ECO:0000256" key="4">
    <source>
        <dbReference type="ARBA" id="ARBA00022692"/>
    </source>
</evidence>
<feature type="transmembrane region" description="Helical" evidence="8">
    <location>
        <begin position="484"/>
        <end position="508"/>
    </location>
</feature>
<keyword evidence="4 8" id="KW-0812">Transmembrane</keyword>
<dbReference type="HAMAP" id="MF_01148">
    <property type="entry name" value="Lnt"/>
    <property type="match status" value="1"/>
</dbReference>
<keyword evidence="6 8" id="KW-0472">Membrane</keyword>
<evidence type="ECO:0000256" key="6">
    <source>
        <dbReference type="ARBA" id="ARBA00023136"/>
    </source>
</evidence>
<comment type="catalytic activity">
    <reaction evidence="8">
        <text>N-terminal S-1,2-diacyl-sn-glyceryl-L-cysteinyl-[lipoprotein] + a glycerophospholipid = N-acyl-S-1,2-diacyl-sn-glyceryl-L-cysteinyl-[lipoprotein] + a 2-acyl-sn-glycero-3-phospholipid + H(+)</text>
        <dbReference type="Rhea" id="RHEA:48228"/>
        <dbReference type="Rhea" id="RHEA-COMP:14681"/>
        <dbReference type="Rhea" id="RHEA-COMP:14684"/>
        <dbReference type="ChEBI" id="CHEBI:15378"/>
        <dbReference type="ChEBI" id="CHEBI:136912"/>
        <dbReference type="ChEBI" id="CHEBI:140656"/>
        <dbReference type="ChEBI" id="CHEBI:140657"/>
        <dbReference type="ChEBI" id="CHEBI:140660"/>
        <dbReference type="EC" id="2.3.1.269"/>
    </reaction>
</comment>
<feature type="domain" description="CN hydrolase" evidence="9">
    <location>
        <begin position="221"/>
        <end position="477"/>
    </location>
</feature>
<feature type="transmembrane region" description="Helical" evidence="8">
    <location>
        <begin position="52"/>
        <end position="75"/>
    </location>
</feature>
<evidence type="ECO:0000256" key="2">
    <source>
        <dbReference type="ARBA" id="ARBA00022475"/>
    </source>
</evidence>
<dbReference type="InterPro" id="IPR045378">
    <property type="entry name" value="LNT_N"/>
</dbReference>
<evidence type="ECO:0000256" key="7">
    <source>
        <dbReference type="ARBA" id="ARBA00023315"/>
    </source>
</evidence>
<keyword evidence="7 8" id="KW-0012">Acyltransferase</keyword>
<feature type="transmembrane region" description="Helical" evidence="8">
    <location>
        <begin position="194"/>
        <end position="212"/>
    </location>
</feature>
<dbReference type="CDD" id="cd07571">
    <property type="entry name" value="ALP_N-acyl_transferase"/>
    <property type="match status" value="1"/>
</dbReference>
<dbReference type="GO" id="GO:0042158">
    <property type="term" value="P:lipoprotein biosynthetic process"/>
    <property type="evidence" value="ECO:0007669"/>
    <property type="project" value="UniProtKB-UniRule"/>
</dbReference>
<dbReference type="SUPFAM" id="SSF56317">
    <property type="entry name" value="Carbon-nitrogen hydrolase"/>
    <property type="match status" value="1"/>
</dbReference>
<reference evidence="10 11" key="1">
    <citation type="submission" date="2018-06" db="EMBL/GenBank/DDBJ databases">
        <authorList>
            <consortium name="Pathogen Informatics"/>
            <person name="Doyle S."/>
        </authorList>
    </citation>
    <scope>NUCLEOTIDE SEQUENCE [LARGE SCALE GENOMIC DNA]</scope>
    <source>
        <strain evidence="10 11">NCTC11819</strain>
    </source>
</reference>
<keyword evidence="3 8" id="KW-0808">Transferase</keyword>
<dbReference type="InterPro" id="IPR036526">
    <property type="entry name" value="C-N_Hydrolase_sf"/>
</dbReference>
<organism evidence="10 11">
    <name type="scientific">Mobiluncus mulieris</name>
    <dbReference type="NCBI Taxonomy" id="2052"/>
    <lineage>
        <taxon>Bacteria</taxon>
        <taxon>Bacillati</taxon>
        <taxon>Actinomycetota</taxon>
        <taxon>Actinomycetes</taxon>
        <taxon>Actinomycetales</taxon>
        <taxon>Actinomycetaceae</taxon>
        <taxon>Mobiluncus</taxon>
    </lineage>
</organism>
<evidence type="ECO:0000259" key="9">
    <source>
        <dbReference type="PROSITE" id="PS50263"/>
    </source>
</evidence>
<dbReference type="PROSITE" id="PS50263">
    <property type="entry name" value="CN_HYDROLASE"/>
    <property type="match status" value="1"/>
</dbReference>
<dbReference type="EC" id="2.3.1.269" evidence="8"/>
<dbReference type="NCBIfam" id="TIGR00546">
    <property type="entry name" value="lnt"/>
    <property type="match status" value="1"/>
</dbReference>
<keyword evidence="5 8" id="KW-1133">Transmembrane helix</keyword>
<name>A0A8G2M6B5_9ACTO</name>
<dbReference type="GeneID" id="61167971"/>
<comment type="similarity">
    <text evidence="8">Belongs to the CN hydrolase family. Apolipoprotein N-acyltransferase subfamily.</text>
</comment>
<comment type="subcellular location">
    <subcellularLocation>
        <location evidence="1 8">Cell membrane</location>
        <topology evidence="1 8">Multi-pass membrane protein</topology>
    </subcellularLocation>
</comment>
<dbReference type="PANTHER" id="PTHR38686">
    <property type="entry name" value="APOLIPOPROTEIN N-ACYLTRANSFERASE"/>
    <property type="match status" value="1"/>
</dbReference>
<dbReference type="GO" id="GO:0005886">
    <property type="term" value="C:plasma membrane"/>
    <property type="evidence" value="ECO:0007669"/>
    <property type="project" value="UniProtKB-SubCell"/>
</dbReference>